<gene>
    <name evidence="2" type="ORF">GRI48_08355</name>
</gene>
<accession>A0A844YI64</accession>
<organism evidence="2 3">
    <name type="scientific">Qipengyuania oceanensis</name>
    <dbReference type="NCBI Taxonomy" id="1463597"/>
    <lineage>
        <taxon>Bacteria</taxon>
        <taxon>Pseudomonadati</taxon>
        <taxon>Pseudomonadota</taxon>
        <taxon>Alphaproteobacteria</taxon>
        <taxon>Sphingomonadales</taxon>
        <taxon>Erythrobacteraceae</taxon>
        <taxon>Qipengyuania</taxon>
    </lineage>
</organism>
<dbReference type="InterPro" id="IPR030972">
    <property type="entry name" value="UrcA_uranyl"/>
</dbReference>
<dbReference type="EMBL" id="WTYN01000001">
    <property type="protein sequence ID" value="MXO63019.1"/>
    <property type="molecule type" value="Genomic_DNA"/>
</dbReference>
<evidence type="ECO:0000313" key="2">
    <source>
        <dbReference type="EMBL" id="MXO63019.1"/>
    </source>
</evidence>
<dbReference type="OrthoDB" id="7450905at2"/>
<reference evidence="2 3" key="1">
    <citation type="submission" date="2019-12" db="EMBL/GenBank/DDBJ databases">
        <title>Genomic-based taxomic classification of the family Erythrobacteraceae.</title>
        <authorList>
            <person name="Xu L."/>
        </authorList>
    </citation>
    <scope>NUCLEOTIDE SEQUENCE [LARGE SCALE GENOMIC DNA]</scope>
    <source>
        <strain evidence="2 3">MCCC 1A09965</strain>
    </source>
</reference>
<evidence type="ECO:0000256" key="1">
    <source>
        <dbReference type="SAM" id="SignalP"/>
    </source>
</evidence>
<feature type="signal peptide" evidence="1">
    <location>
        <begin position="1"/>
        <end position="22"/>
    </location>
</feature>
<protein>
    <submittedName>
        <fullName evidence="2">UrcA family protein</fullName>
    </submittedName>
</protein>
<name>A0A844YI64_9SPHN</name>
<feature type="chain" id="PRO_5032384487" evidence="1">
    <location>
        <begin position="23"/>
        <end position="98"/>
    </location>
</feature>
<keyword evidence="1" id="KW-0732">Signal</keyword>
<comment type="caution">
    <text evidence="2">The sequence shown here is derived from an EMBL/GenBank/DDBJ whole genome shotgun (WGS) entry which is preliminary data.</text>
</comment>
<proteinExistence type="predicted"/>
<sequence>MKTYLAAFAAIAAVASAVPASAETQPSERVYFADLNLDTAQGQSELRQRLDRAAYKVCRFDADGQLRSTNAEQQCVRQARTAAKIRVAQIMKEERLGG</sequence>
<evidence type="ECO:0000313" key="3">
    <source>
        <dbReference type="Proteomes" id="UP000445582"/>
    </source>
</evidence>
<dbReference type="AlphaFoldDB" id="A0A844YI64"/>
<keyword evidence="3" id="KW-1185">Reference proteome</keyword>
<dbReference type="Proteomes" id="UP000445582">
    <property type="component" value="Unassembled WGS sequence"/>
</dbReference>
<dbReference type="NCBIfam" id="TIGR04433">
    <property type="entry name" value="UrcA_uranyl"/>
    <property type="match status" value="1"/>
</dbReference>
<dbReference type="RefSeq" id="WP_160673949.1">
    <property type="nucleotide sequence ID" value="NZ_WTYN01000001.1"/>
</dbReference>